<sequence length="117" mass="13321">MACFSEFLGCPQNESESLPMQNIQSRLNQNLFRIQVKKSFYRTCQATSGKLYILSCSEKENMMHSLPAPPTPDIGEGSKRQKKHLSSSGEETELPTERRDSLKLKQKLEPTTLVKMK</sequence>
<dbReference type="AlphaFoldDB" id="A0A9Q1RPB4"/>
<dbReference type="EMBL" id="JAJAGQ010000003">
    <property type="protein sequence ID" value="KAJ8567027.1"/>
    <property type="molecule type" value="Genomic_DNA"/>
</dbReference>
<accession>A0A9Q1RPB4</accession>
<reference evidence="3" key="1">
    <citation type="journal article" date="2023" name="Proc. Natl. Acad. Sci. U.S.A.">
        <title>Genomic and structural basis for evolution of tropane alkaloid biosynthesis.</title>
        <authorList>
            <person name="Wanga Y.-J."/>
            <person name="Taina T."/>
            <person name="Yua J.-Y."/>
            <person name="Lia J."/>
            <person name="Xua B."/>
            <person name="Chenc J."/>
            <person name="D'Auriad J.C."/>
            <person name="Huanga J.-P."/>
            <person name="Huanga S.-X."/>
        </authorList>
    </citation>
    <scope>NUCLEOTIDE SEQUENCE [LARGE SCALE GENOMIC DNA]</scope>
    <source>
        <strain evidence="3">cv. KIB-2019</strain>
    </source>
</reference>
<organism evidence="2 3">
    <name type="scientific">Anisodus acutangulus</name>
    <dbReference type="NCBI Taxonomy" id="402998"/>
    <lineage>
        <taxon>Eukaryota</taxon>
        <taxon>Viridiplantae</taxon>
        <taxon>Streptophyta</taxon>
        <taxon>Embryophyta</taxon>
        <taxon>Tracheophyta</taxon>
        <taxon>Spermatophyta</taxon>
        <taxon>Magnoliopsida</taxon>
        <taxon>eudicotyledons</taxon>
        <taxon>Gunneridae</taxon>
        <taxon>Pentapetalae</taxon>
        <taxon>asterids</taxon>
        <taxon>lamiids</taxon>
        <taxon>Solanales</taxon>
        <taxon>Solanaceae</taxon>
        <taxon>Solanoideae</taxon>
        <taxon>Hyoscyameae</taxon>
        <taxon>Anisodus</taxon>
    </lineage>
</organism>
<feature type="compositionally biased region" description="Basic and acidic residues" evidence="1">
    <location>
        <begin position="95"/>
        <end position="108"/>
    </location>
</feature>
<comment type="caution">
    <text evidence="2">The sequence shown here is derived from an EMBL/GenBank/DDBJ whole genome shotgun (WGS) entry which is preliminary data.</text>
</comment>
<evidence type="ECO:0000256" key="1">
    <source>
        <dbReference type="SAM" id="MobiDB-lite"/>
    </source>
</evidence>
<evidence type="ECO:0000313" key="2">
    <source>
        <dbReference type="EMBL" id="KAJ8567027.1"/>
    </source>
</evidence>
<feature type="region of interest" description="Disordered" evidence="1">
    <location>
        <begin position="62"/>
        <end position="117"/>
    </location>
</feature>
<name>A0A9Q1RPB4_9SOLA</name>
<protein>
    <submittedName>
        <fullName evidence="2">Uncharacterized protein</fullName>
    </submittedName>
</protein>
<dbReference type="OrthoDB" id="1319321at2759"/>
<evidence type="ECO:0000313" key="3">
    <source>
        <dbReference type="Proteomes" id="UP001152561"/>
    </source>
</evidence>
<keyword evidence="3" id="KW-1185">Reference proteome</keyword>
<gene>
    <name evidence="2" type="ORF">K7X08_019235</name>
</gene>
<proteinExistence type="predicted"/>
<dbReference type="Proteomes" id="UP001152561">
    <property type="component" value="Unassembled WGS sequence"/>
</dbReference>